<keyword evidence="9" id="KW-1185">Reference proteome</keyword>
<evidence type="ECO:0000313" key="9">
    <source>
        <dbReference type="Proteomes" id="UP000436483"/>
    </source>
</evidence>
<keyword evidence="4 6" id="KW-1133">Transmembrane helix</keyword>
<evidence type="ECO:0000256" key="4">
    <source>
        <dbReference type="ARBA" id="ARBA00022989"/>
    </source>
</evidence>
<feature type="domain" description="Prepilin type IV endopeptidase peptidase" evidence="7">
    <location>
        <begin position="13"/>
        <end position="116"/>
    </location>
</feature>
<dbReference type="Proteomes" id="UP000436483">
    <property type="component" value="Unassembled WGS sequence"/>
</dbReference>
<evidence type="ECO:0000256" key="1">
    <source>
        <dbReference type="ARBA" id="ARBA00004651"/>
    </source>
</evidence>
<dbReference type="Gene3D" id="1.20.120.1220">
    <property type="match status" value="1"/>
</dbReference>
<keyword evidence="5 6" id="KW-0472">Membrane</keyword>
<evidence type="ECO:0000259" key="7">
    <source>
        <dbReference type="Pfam" id="PF01478"/>
    </source>
</evidence>
<evidence type="ECO:0000256" key="6">
    <source>
        <dbReference type="SAM" id="Phobius"/>
    </source>
</evidence>
<dbReference type="Pfam" id="PF01478">
    <property type="entry name" value="Peptidase_A24"/>
    <property type="match status" value="1"/>
</dbReference>
<dbReference type="PANTHER" id="PTHR36506:SF1">
    <property type="entry name" value="PREFLAGELLIN PEPTIDASE"/>
    <property type="match status" value="1"/>
</dbReference>
<feature type="transmembrane region" description="Helical" evidence="6">
    <location>
        <begin position="58"/>
        <end position="83"/>
    </location>
</feature>
<dbReference type="GO" id="GO:0005886">
    <property type="term" value="C:plasma membrane"/>
    <property type="evidence" value="ECO:0007669"/>
    <property type="project" value="UniProtKB-SubCell"/>
</dbReference>
<name>A0A7X3MP88_9HYPH</name>
<feature type="transmembrane region" description="Helical" evidence="6">
    <location>
        <begin position="6"/>
        <end position="28"/>
    </location>
</feature>
<dbReference type="PANTHER" id="PTHR36506">
    <property type="entry name" value="PREFLAGELLIN PEPTIDASE"/>
    <property type="match status" value="1"/>
</dbReference>
<comment type="subcellular location">
    <subcellularLocation>
        <location evidence="1">Cell membrane</location>
        <topology evidence="1">Multi-pass membrane protein</topology>
    </subcellularLocation>
</comment>
<reference evidence="8 9" key="2">
    <citation type="submission" date="2020-01" db="EMBL/GenBank/DDBJ databases">
        <title>Microvirga sp. nov., an arsenate reduction bacterium isolated from Tibet hotspring sediments.</title>
        <authorList>
            <person name="Xian W.-D."/>
            <person name="Li W.-J."/>
        </authorList>
    </citation>
    <scope>NUCLEOTIDE SEQUENCE [LARGE SCALE GENOMIC DNA]</scope>
    <source>
        <strain evidence="8 9">KCTC 23863</strain>
    </source>
</reference>
<keyword evidence="3 6" id="KW-0812">Transmembrane</keyword>
<dbReference type="OrthoDB" id="5329005at2"/>
<sequence>MTLSTLSALVAGLVFVAGMVGAGLMDLLTMKIRNWLVLTLLAFYVVLAPAAGLDPETVGWSVATALVVLICGFLLFSLNWIGGGDAKLAAVTALWLGAERTPDYIMYTALFGGVLSVILLSLRKLELPLSGRASPWMSRLSMNETGLPYGVAMAPAALLVLPHTIWFASLSV</sequence>
<evidence type="ECO:0000313" key="8">
    <source>
        <dbReference type="EMBL" id="MXQ10692.1"/>
    </source>
</evidence>
<organism evidence="8 9">
    <name type="scientific">Microvirga makkahensis</name>
    <dbReference type="NCBI Taxonomy" id="1128670"/>
    <lineage>
        <taxon>Bacteria</taxon>
        <taxon>Pseudomonadati</taxon>
        <taxon>Pseudomonadota</taxon>
        <taxon>Alphaproteobacteria</taxon>
        <taxon>Hyphomicrobiales</taxon>
        <taxon>Methylobacteriaceae</taxon>
        <taxon>Microvirga</taxon>
    </lineage>
</organism>
<feature type="transmembrane region" description="Helical" evidence="6">
    <location>
        <begin position="35"/>
        <end position="52"/>
    </location>
</feature>
<feature type="transmembrane region" description="Helical" evidence="6">
    <location>
        <begin position="147"/>
        <end position="168"/>
    </location>
</feature>
<dbReference type="InterPro" id="IPR000045">
    <property type="entry name" value="Prepilin_IV_endopep_pep"/>
</dbReference>
<protein>
    <recommendedName>
        <fullName evidence="7">Prepilin type IV endopeptidase peptidase domain-containing protein</fullName>
    </recommendedName>
</protein>
<evidence type="ECO:0000256" key="2">
    <source>
        <dbReference type="ARBA" id="ARBA00022475"/>
    </source>
</evidence>
<dbReference type="EMBL" id="WURB01000002">
    <property type="protein sequence ID" value="MXQ10692.1"/>
    <property type="molecule type" value="Genomic_DNA"/>
</dbReference>
<reference evidence="8 9" key="1">
    <citation type="submission" date="2019-12" db="EMBL/GenBank/DDBJ databases">
        <authorList>
            <person name="Yuan C.-G."/>
        </authorList>
    </citation>
    <scope>NUCLEOTIDE SEQUENCE [LARGE SCALE GENOMIC DNA]</scope>
    <source>
        <strain evidence="8 9">KCTC 23863</strain>
    </source>
</reference>
<evidence type="ECO:0000256" key="5">
    <source>
        <dbReference type="ARBA" id="ARBA00023136"/>
    </source>
</evidence>
<feature type="transmembrane region" description="Helical" evidence="6">
    <location>
        <begin position="104"/>
        <end position="122"/>
    </location>
</feature>
<dbReference type="InterPro" id="IPR052218">
    <property type="entry name" value="Preflagellin_Peptidase"/>
</dbReference>
<comment type="caution">
    <text evidence="8">The sequence shown here is derived from an EMBL/GenBank/DDBJ whole genome shotgun (WGS) entry which is preliminary data.</text>
</comment>
<accession>A0A7X3MP88</accession>
<dbReference type="AlphaFoldDB" id="A0A7X3MP88"/>
<proteinExistence type="predicted"/>
<gene>
    <name evidence="8" type="ORF">GR328_04365</name>
</gene>
<dbReference type="GO" id="GO:0004190">
    <property type="term" value="F:aspartic-type endopeptidase activity"/>
    <property type="evidence" value="ECO:0007669"/>
    <property type="project" value="InterPro"/>
</dbReference>
<keyword evidence="2" id="KW-1003">Cell membrane</keyword>
<evidence type="ECO:0000256" key="3">
    <source>
        <dbReference type="ARBA" id="ARBA00022692"/>
    </source>
</evidence>